<reference evidence="3" key="1">
    <citation type="submission" date="2016-11" db="UniProtKB">
        <authorList>
            <consortium name="WormBaseParasite"/>
        </authorList>
    </citation>
    <scope>IDENTIFICATION</scope>
</reference>
<protein>
    <submittedName>
        <fullName evidence="3">Uncharacterized protein</fullName>
    </submittedName>
</protein>
<sequence length="95" mass="10534">MVRSLFILALIVALVSIEAAPLRENLFSSQEDADVVVDFGGFHLVNVDRVLDAEPLDKALLRFGHLRALPIMKRSIAIGRAGFRPGKRSVDLFDF</sequence>
<accession>A0A1I7TBY8</accession>
<proteinExistence type="predicted"/>
<keyword evidence="1" id="KW-0732">Signal</keyword>
<name>A0A1I7TBY8_9PELO</name>
<evidence type="ECO:0000313" key="3">
    <source>
        <dbReference type="WBParaSite" id="Csp11.Scaffold576.g4454.t1"/>
    </source>
</evidence>
<dbReference type="Proteomes" id="UP000095282">
    <property type="component" value="Unplaced"/>
</dbReference>
<dbReference type="AlphaFoldDB" id="A0A1I7TBY8"/>
<feature type="signal peptide" evidence="1">
    <location>
        <begin position="1"/>
        <end position="19"/>
    </location>
</feature>
<keyword evidence="2" id="KW-1185">Reference proteome</keyword>
<dbReference type="eggNOG" id="ENOG502TJ87">
    <property type="taxonomic scope" value="Eukaryota"/>
</dbReference>
<feature type="chain" id="PRO_5009307390" evidence="1">
    <location>
        <begin position="20"/>
        <end position="95"/>
    </location>
</feature>
<evidence type="ECO:0000313" key="2">
    <source>
        <dbReference type="Proteomes" id="UP000095282"/>
    </source>
</evidence>
<dbReference type="WBParaSite" id="Csp11.Scaffold576.g4454.t1">
    <property type="protein sequence ID" value="Csp11.Scaffold576.g4454.t1"/>
    <property type="gene ID" value="Csp11.Scaffold576.g4454"/>
</dbReference>
<organism evidence="2 3">
    <name type="scientific">Caenorhabditis tropicalis</name>
    <dbReference type="NCBI Taxonomy" id="1561998"/>
    <lineage>
        <taxon>Eukaryota</taxon>
        <taxon>Metazoa</taxon>
        <taxon>Ecdysozoa</taxon>
        <taxon>Nematoda</taxon>
        <taxon>Chromadorea</taxon>
        <taxon>Rhabditida</taxon>
        <taxon>Rhabditina</taxon>
        <taxon>Rhabditomorpha</taxon>
        <taxon>Rhabditoidea</taxon>
        <taxon>Rhabditidae</taxon>
        <taxon>Peloderinae</taxon>
        <taxon>Caenorhabditis</taxon>
    </lineage>
</organism>
<evidence type="ECO:0000256" key="1">
    <source>
        <dbReference type="SAM" id="SignalP"/>
    </source>
</evidence>